<feature type="domain" description="DUF1468" evidence="2">
    <location>
        <begin position="12"/>
        <end position="150"/>
    </location>
</feature>
<organism evidence="3 4">
    <name type="scientific">Bosea lathyri</name>
    <dbReference type="NCBI Taxonomy" id="1036778"/>
    <lineage>
        <taxon>Bacteria</taxon>
        <taxon>Pseudomonadati</taxon>
        <taxon>Pseudomonadota</taxon>
        <taxon>Alphaproteobacteria</taxon>
        <taxon>Hyphomicrobiales</taxon>
        <taxon>Boseaceae</taxon>
        <taxon>Bosea</taxon>
    </lineage>
</organism>
<feature type="transmembrane region" description="Helical" evidence="1">
    <location>
        <begin position="43"/>
        <end position="64"/>
    </location>
</feature>
<dbReference type="AlphaFoldDB" id="A0A1H5SRC0"/>
<sequence>MTRSRIDWRDLLFGLFLVAVAAGALVATRNLNVGHAADMGAGYMPRVVSLGLLAFGLFFCARSLWRAGLAQTALSIEPVQLRPLLAVLGAVGIFALTAEKLGLAIASVVTVIVASFATREGRLRETVPFALLLSGAAVLLFIKVLALPVPVWPR</sequence>
<dbReference type="Pfam" id="PF07331">
    <property type="entry name" value="TctB"/>
    <property type="match status" value="1"/>
</dbReference>
<keyword evidence="1" id="KW-1133">Transmembrane helix</keyword>
<evidence type="ECO:0000313" key="4">
    <source>
        <dbReference type="Proteomes" id="UP000236743"/>
    </source>
</evidence>
<dbReference type="RefSeq" id="WP_103871246.1">
    <property type="nucleotide sequence ID" value="NZ_FNUY01000001.1"/>
</dbReference>
<keyword evidence="4" id="KW-1185">Reference proteome</keyword>
<gene>
    <name evidence="3" type="ORF">SAMN04488115_101385</name>
</gene>
<evidence type="ECO:0000256" key="1">
    <source>
        <dbReference type="SAM" id="Phobius"/>
    </source>
</evidence>
<proteinExistence type="predicted"/>
<feature type="transmembrane region" description="Helical" evidence="1">
    <location>
        <begin position="84"/>
        <end position="117"/>
    </location>
</feature>
<keyword evidence="1" id="KW-0472">Membrane</keyword>
<reference evidence="3 4" key="1">
    <citation type="submission" date="2016-10" db="EMBL/GenBank/DDBJ databases">
        <authorList>
            <person name="de Groot N.N."/>
        </authorList>
    </citation>
    <scope>NUCLEOTIDE SEQUENCE [LARGE SCALE GENOMIC DNA]</scope>
    <source>
        <strain evidence="3 4">DSM 26656</strain>
    </source>
</reference>
<dbReference type="OrthoDB" id="5186924at2"/>
<dbReference type="EMBL" id="FNUY01000001">
    <property type="protein sequence ID" value="SEF53095.1"/>
    <property type="molecule type" value="Genomic_DNA"/>
</dbReference>
<evidence type="ECO:0000313" key="3">
    <source>
        <dbReference type="EMBL" id="SEF53095.1"/>
    </source>
</evidence>
<dbReference type="InterPro" id="IPR009936">
    <property type="entry name" value="DUF1468"/>
</dbReference>
<evidence type="ECO:0000259" key="2">
    <source>
        <dbReference type="Pfam" id="PF07331"/>
    </source>
</evidence>
<feature type="transmembrane region" description="Helical" evidence="1">
    <location>
        <begin position="129"/>
        <end position="152"/>
    </location>
</feature>
<name>A0A1H5SRC0_9HYPH</name>
<keyword evidence="1" id="KW-0812">Transmembrane</keyword>
<dbReference type="Proteomes" id="UP000236743">
    <property type="component" value="Unassembled WGS sequence"/>
</dbReference>
<accession>A0A1H5SRC0</accession>
<protein>
    <submittedName>
        <fullName evidence="3">Tripartite tricarboxylate transporter TctB family protein</fullName>
    </submittedName>
</protein>